<dbReference type="EMBL" id="CP020918">
    <property type="protein sequence ID" value="AWG20404.1"/>
    <property type="molecule type" value="Genomic_DNA"/>
</dbReference>
<feature type="transmembrane region" description="Helical" evidence="1">
    <location>
        <begin position="142"/>
        <end position="164"/>
    </location>
</feature>
<dbReference type="AlphaFoldDB" id="A0A2S1L9K9"/>
<dbReference type="KEGG" id="ffa:FFWV33_02100"/>
<accession>A0A2S1L9K9</accession>
<keyword evidence="1" id="KW-0472">Membrane</keyword>
<protein>
    <submittedName>
        <fullName evidence="2">Uncharacterized protein</fullName>
    </submittedName>
</protein>
<sequence>MNDYKEKIVGCWKNDKIEYKFESDGALSIYWVHANSQAQGNWSIWGDDEIIFNYGDVNTLPWNGKINYITNDELSITDEYNDVGSIDIMFRSNRISKIDFDAIILTLQQFDVEPKEVDVNTVSKLQKEDLPKKSLKEKVIDFTTSFFGIAFFVVIIVGFLYFFYTSFVRESHVIQSFTAGIIFLSISTFMIFHHLSDDIKVVKFTDNLFVVLVVAIITLPLLYVALQILFLVLTLWYFVICIVGIVCIVAIYNKKTLKKIYKFLIIMTLLLSLYFLYDAKGILTINFDVRFDNKKIENTNNS</sequence>
<keyword evidence="3" id="KW-1185">Reference proteome</keyword>
<proteinExistence type="predicted"/>
<evidence type="ECO:0000256" key="1">
    <source>
        <dbReference type="SAM" id="Phobius"/>
    </source>
</evidence>
<gene>
    <name evidence="2" type="ORF">FFWV33_02100</name>
</gene>
<reference evidence="2 3" key="1">
    <citation type="submission" date="2017-04" db="EMBL/GenBank/DDBJ databases">
        <title>Compelte genome sequence of WV33.</title>
        <authorList>
            <person name="Lee P.C."/>
        </authorList>
    </citation>
    <scope>NUCLEOTIDE SEQUENCE [LARGE SCALE GENOMIC DNA]</scope>
    <source>
        <strain evidence="2 3">WV33</strain>
    </source>
</reference>
<dbReference type="OrthoDB" id="884899at2"/>
<keyword evidence="1" id="KW-1133">Transmembrane helix</keyword>
<feature type="transmembrane region" description="Helical" evidence="1">
    <location>
        <begin position="235"/>
        <end position="253"/>
    </location>
</feature>
<feature type="transmembrane region" description="Helical" evidence="1">
    <location>
        <begin position="176"/>
        <end position="196"/>
    </location>
</feature>
<evidence type="ECO:0000313" key="2">
    <source>
        <dbReference type="EMBL" id="AWG20404.1"/>
    </source>
</evidence>
<feature type="transmembrane region" description="Helical" evidence="1">
    <location>
        <begin position="260"/>
        <end position="277"/>
    </location>
</feature>
<feature type="transmembrane region" description="Helical" evidence="1">
    <location>
        <begin position="208"/>
        <end position="229"/>
    </location>
</feature>
<dbReference type="Proteomes" id="UP000244527">
    <property type="component" value="Chromosome"/>
</dbReference>
<organism evidence="2 3">
    <name type="scientific">Flavobacterium faecale</name>
    <dbReference type="NCBI Taxonomy" id="1355330"/>
    <lineage>
        <taxon>Bacteria</taxon>
        <taxon>Pseudomonadati</taxon>
        <taxon>Bacteroidota</taxon>
        <taxon>Flavobacteriia</taxon>
        <taxon>Flavobacteriales</taxon>
        <taxon>Flavobacteriaceae</taxon>
        <taxon>Flavobacterium</taxon>
    </lineage>
</organism>
<evidence type="ECO:0000313" key="3">
    <source>
        <dbReference type="Proteomes" id="UP000244527"/>
    </source>
</evidence>
<name>A0A2S1L9K9_9FLAO</name>
<dbReference type="RefSeq" id="WP_108739366.1">
    <property type="nucleotide sequence ID" value="NZ_CP020918.1"/>
</dbReference>
<keyword evidence="1" id="KW-0812">Transmembrane</keyword>